<dbReference type="GO" id="GO:0071013">
    <property type="term" value="C:catalytic step 2 spliceosome"/>
    <property type="evidence" value="ECO:0007669"/>
    <property type="project" value="TreeGrafter"/>
</dbReference>
<feature type="non-terminal residue" evidence="7">
    <location>
        <position position="1"/>
    </location>
</feature>
<dbReference type="PANTHER" id="PTHR45625:SF6">
    <property type="entry name" value="SPLICEOSOME-ASSOCIATED PROTEIN CWC27 HOMOLOG"/>
    <property type="match status" value="1"/>
</dbReference>
<dbReference type="SUPFAM" id="SSF50891">
    <property type="entry name" value="Cyclophilin-like"/>
    <property type="match status" value="1"/>
</dbReference>
<dbReference type="InterPro" id="IPR044666">
    <property type="entry name" value="Cyclophilin_A-like"/>
</dbReference>
<dbReference type="Pfam" id="PF00160">
    <property type="entry name" value="Pro_isomerase"/>
    <property type="match status" value="1"/>
</dbReference>
<reference evidence="8" key="1">
    <citation type="submission" date="2016-05" db="EMBL/GenBank/DDBJ databases">
        <title>Comparative genomics of biotechnologically important yeasts.</title>
        <authorList>
            <consortium name="DOE Joint Genome Institute"/>
            <person name="Riley R."/>
            <person name="Haridas S."/>
            <person name="Wolfe K.H."/>
            <person name="Lopes M.R."/>
            <person name="Hittinger C.T."/>
            <person name="Goker M."/>
            <person name="Salamov A."/>
            <person name="Wisecaver J."/>
            <person name="Long T.M."/>
            <person name="Aerts A.L."/>
            <person name="Barry K."/>
            <person name="Choi C."/>
            <person name="Clum A."/>
            <person name="Coughlan A.Y."/>
            <person name="Deshpande S."/>
            <person name="Douglass A.P."/>
            <person name="Hanson S.J."/>
            <person name="Klenk H.-P."/>
            <person name="Labutti K."/>
            <person name="Lapidus A."/>
            <person name="Lindquist E."/>
            <person name="Lipzen A."/>
            <person name="Meier-Kolthoff J.P."/>
            <person name="Ohm R.A."/>
            <person name="Otillar R.P."/>
            <person name="Pangilinan J."/>
            <person name="Peng Y."/>
            <person name="Rokas A."/>
            <person name="Rosa C.A."/>
            <person name="Scheuner C."/>
            <person name="Sibirny A.A."/>
            <person name="Slot J.C."/>
            <person name="Stielow J.B."/>
            <person name="Sun H."/>
            <person name="Kurtzman C.P."/>
            <person name="Blackwell M."/>
            <person name="Grigoriev I.V."/>
            <person name="Jeffries T.W."/>
        </authorList>
    </citation>
    <scope>NUCLEOTIDE SEQUENCE [LARGE SCALE GENOMIC DNA]</scope>
    <source>
        <strain evidence="8">NRRL Y-2460</strain>
    </source>
</reference>
<evidence type="ECO:0000256" key="3">
    <source>
        <dbReference type="ARBA" id="ARBA00023242"/>
    </source>
</evidence>
<dbReference type="STRING" id="669874.A0A1E4TUZ7"/>
<keyword evidence="3" id="KW-0539">Nucleus</keyword>
<evidence type="ECO:0000259" key="6">
    <source>
        <dbReference type="PROSITE" id="PS50072"/>
    </source>
</evidence>
<sequence>EPPTTAKVILQSTKGPIEIELWAKETPITSRNFIQNCISQKFNGCKFNKIIKDFIIQIDEPLKEESAFFKDEFHSRLRFNRRGILGSSNRNKPNSNNDQFFITLRETSELNNKFTVFGKVVGDTIYNVLKIADGELNGEEPLYPAVITKCEVIIKYFDDLDSEDSKKRKTNETITTKNKKKAKKIKVKLNYEDVEEEGNLDESVNLKMKSAHELLNDERLVVNKEVEDSKIIEDKENKEKAKVI</sequence>
<gene>
    <name evidence="7" type="ORF">PACTADRAFT_24613</name>
</gene>
<feature type="domain" description="PPIase cyclophilin-type" evidence="6">
    <location>
        <begin position="15"/>
        <end position="152"/>
    </location>
</feature>
<keyword evidence="8" id="KW-1185">Reference proteome</keyword>
<dbReference type="Proteomes" id="UP000094236">
    <property type="component" value="Unassembled WGS sequence"/>
</dbReference>
<accession>A0A1E4TUZ7</accession>
<dbReference type="AlphaFoldDB" id="A0A1E4TUZ7"/>
<evidence type="ECO:0000313" key="8">
    <source>
        <dbReference type="Proteomes" id="UP000094236"/>
    </source>
</evidence>
<evidence type="ECO:0000256" key="1">
    <source>
        <dbReference type="ARBA" id="ARBA00000971"/>
    </source>
</evidence>
<evidence type="ECO:0000256" key="4">
    <source>
        <dbReference type="ARBA" id="ARBA00038509"/>
    </source>
</evidence>
<comment type="function">
    <text evidence="5">PPIases accelerate the folding of proteins. It catalyzes the cis-trans isomerization of proline imidic peptide bonds in oligopeptides.</text>
</comment>
<organism evidence="7 8">
    <name type="scientific">Pachysolen tannophilus NRRL Y-2460</name>
    <dbReference type="NCBI Taxonomy" id="669874"/>
    <lineage>
        <taxon>Eukaryota</taxon>
        <taxon>Fungi</taxon>
        <taxon>Dikarya</taxon>
        <taxon>Ascomycota</taxon>
        <taxon>Saccharomycotina</taxon>
        <taxon>Pichiomycetes</taxon>
        <taxon>Pachysolenaceae</taxon>
        <taxon>Pachysolen</taxon>
    </lineage>
</organism>
<keyword evidence="5" id="KW-0697">Rotamase</keyword>
<feature type="non-terminal residue" evidence="7">
    <location>
        <position position="244"/>
    </location>
</feature>
<comment type="similarity">
    <text evidence="4">Belongs to the cyclophilin-type PPIase family. CWC27 subfamily.</text>
</comment>
<dbReference type="InterPro" id="IPR029000">
    <property type="entry name" value="Cyclophilin-like_dom_sf"/>
</dbReference>
<evidence type="ECO:0000256" key="2">
    <source>
        <dbReference type="ARBA" id="ARBA00004123"/>
    </source>
</evidence>
<comment type="catalytic activity">
    <reaction evidence="1 5">
        <text>[protein]-peptidylproline (omega=180) = [protein]-peptidylproline (omega=0)</text>
        <dbReference type="Rhea" id="RHEA:16237"/>
        <dbReference type="Rhea" id="RHEA-COMP:10747"/>
        <dbReference type="Rhea" id="RHEA-COMP:10748"/>
        <dbReference type="ChEBI" id="CHEBI:83833"/>
        <dbReference type="ChEBI" id="CHEBI:83834"/>
        <dbReference type="EC" id="5.2.1.8"/>
    </reaction>
</comment>
<comment type="subcellular location">
    <subcellularLocation>
        <location evidence="2">Nucleus</location>
    </subcellularLocation>
</comment>
<dbReference type="Gene3D" id="2.40.100.10">
    <property type="entry name" value="Cyclophilin-like"/>
    <property type="match status" value="1"/>
</dbReference>
<evidence type="ECO:0000256" key="5">
    <source>
        <dbReference type="RuleBase" id="RU363019"/>
    </source>
</evidence>
<dbReference type="PRINTS" id="PR00153">
    <property type="entry name" value="CSAPPISMRASE"/>
</dbReference>
<dbReference type="InterPro" id="IPR002130">
    <property type="entry name" value="Cyclophilin-type_PPIase_dom"/>
</dbReference>
<dbReference type="PROSITE" id="PS50072">
    <property type="entry name" value="CSA_PPIASE_2"/>
    <property type="match status" value="1"/>
</dbReference>
<dbReference type="EMBL" id="KV454014">
    <property type="protein sequence ID" value="ODV95557.1"/>
    <property type="molecule type" value="Genomic_DNA"/>
</dbReference>
<dbReference type="OrthoDB" id="442970at2759"/>
<dbReference type="PANTHER" id="PTHR45625">
    <property type="entry name" value="PEPTIDYL-PROLYL CIS-TRANS ISOMERASE-RELATED"/>
    <property type="match status" value="1"/>
</dbReference>
<evidence type="ECO:0000313" key="7">
    <source>
        <dbReference type="EMBL" id="ODV95557.1"/>
    </source>
</evidence>
<protein>
    <recommendedName>
        <fullName evidence="5">Peptidyl-prolyl cis-trans isomerase</fullName>
        <shortName evidence="5">PPIase</shortName>
        <ecNumber evidence="5">5.2.1.8</ecNumber>
    </recommendedName>
</protein>
<dbReference type="GO" id="GO:0003755">
    <property type="term" value="F:peptidyl-prolyl cis-trans isomerase activity"/>
    <property type="evidence" value="ECO:0007669"/>
    <property type="project" value="UniProtKB-UniRule"/>
</dbReference>
<keyword evidence="5" id="KW-0413">Isomerase</keyword>
<proteinExistence type="inferred from homology"/>
<dbReference type="EC" id="5.2.1.8" evidence="5"/>
<name>A0A1E4TUZ7_PACTA</name>